<organism evidence="1 2">
    <name type="scientific">Perilla frutescens var. hirtella</name>
    <name type="common">Perilla citriodora</name>
    <name type="synonym">Perilla setoyensis</name>
    <dbReference type="NCBI Taxonomy" id="608512"/>
    <lineage>
        <taxon>Eukaryota</taxon>
        <taxon>Viridiplantae</taxon>
        <taxon>Streptophyta</taxon>
        <taxon>Embryophyta</taxon>
        <taxon>Tracheophyta</taxon>
        <taxon>Spermatophyta</taxon>
        <taxon>Magnoliopsida</taxon>
        <taxon>eudicotyledons</taxon>
        <taxon>Gunneridae</taxon>
        <taxon>Pentapetalae</taxon>
        <taxon>asterids</taxon>
        <taxon>lamiids</taxon>
        <taxon>Lamiales</taxon>
        <taxon>Lamiaceae</taxon>
        <taxon>Nepetoideae</taxon>
        <taxon>Elsholtzieae</taxon>
        <taxon>Perilla</taxon>
    </lineage>
</organism>
<dbReference type="Gene3D" id="3.40.50.300">
    <property type="entry name" value="P-loop containing nucleotide triphosphate hydrolases"/>
    <property type="match status" value="1"/>
</dbReference>
<dbReference type="Proteomes" id="UP001190926">
    <property type="component" value="Unassembled WGS sequence"/>
</dbReference>
<proteinExistence type="predicted"/>
<sequence length="56" mass="6281">MDLIHAQRDSGIQGKQALTLVFVETKKGPDSLEHWLCLNSFPTTTIHGDRTQQVMS</sequence>
<gene>
    <name evidence="1" type="ORF">C2S53_010988</name>
</gene>
<name>A0AAD4JCN8_PERFH</name>
<keyword evidence="2" id="KW-1185">Reference proteome</keyword>
<reference evidence="1 2" key="1">
    <citation type="journal article" date="2021" name="Nat. Commun.">
        <title>Incipient diploidization of the medicinal plant Perilla within 10,000 years.</title>
        <authorList>
            <person name="Zhang Y."/>
            <person name="Shen Q."/>
            <person name="Leng L."/>
            <person name="Zhang D."/>
            <person name="Chen S."/>
            <person name="Shi Y."/>
            <person name="Ning Z."/>
            <person name="Chen S."/>
        </authorList>
    </citation>
    <scope>NUCLEOTIDE SEQUENCE [LARGE SCALE GENOMIC DNA]</scope>
    <source>
        <strain evidence="2">cv. PC099</strain>
    </source>
</reference>
<dbReference type="GO" id="GO:0016787">
    <property type="term" value="F:hydrolase activity"/>
    <property type="evidence" value="ECO:0007669"/>
    <property type="project" value="UniProtKB-KW"/>
</dbReference>
<dbReference type="EMBL" id="SDAM02000091">
    <property type="protein sequence ID" value="KAH6831335.1"/>
    <property type="molecule type" value="Genomic_DNA"/>
</dbReference>
<keyword evidence="1" id="KW-0378">Hydrolase</keyword>
<accession>A0AAD4JCN8</accession>
<evidence type="ECO:0000313" key="1">
    <source>
        <dbReference type="EMBL" id="KAH6831335.1"/>
    </source>
</evidence>
<dbReference type="InterPro" id="IPR027417">
    <property type="entry name" value="P-loop_NTPase"/>
</dbReference>
<evidence type="ECO:0000313" key="2">
    <source>
        <dbReference type="Proteomes" id="UP001190926"/>
    </source>
</evidence>
<comment type="caution">
    <text evidence="1">The sequence shown here is derived from an EMBL/GenBank/DDBJ whole genome shotgun (WGS) entry which is preliminary data.</text>
</comment>
<protein>
    <submittedName>
        <fullName evidence="1">P-loop containing nucleoside triphosphate hydrolases superfamily protein</fullName>
    </submittedName>
</protein>
<dbReference type="AlphaFoldDB" id="A0AAD4JCN8"/>